<evidence type="ECO:0000313" key="4">
    <source>
        <dbReference type="EMBL" id="QDT27456.1"/>
    </source>
</evidence>
<feature type="compositionally biased region" description="Polar residues" evidence="1">
    <location>
        <begin position="216"/>
        <end position="234"/>
    </location>
</feature>
<feature type="transmembrane region" description="Helical" evidence="2">
    <location>
        <begin position="31"/>
        <end position="48"/>
    </location>
</feature>
<keyword evidence="2" id="KW-0812">Transmembrane</keyword>
<feature type="compositionally biased region" description="Polar residues" evidence="1">
    <location>
        <begin position="106"/>
        <end position="198"/>
    </location>
</feature>
<dbReference type="Gene3D" id="3.10.350.10">
    <property type="entry name" value="LysM domain"/>
    <property type="match status" value="2"/>
</dbReference>
<feature type="domain" description="LysM" evidence="3">
    <location>
        <begin position="576"/>
        <end position="625"/>
    </location>
</feature>
<accession>A0A517Q768</accession>
<dbReference type="InterPro" id="IPR018392">
    <property type="entry name" value="LysM"/>
</dbReference>
<dbReference type="PANTHER" id="PTHR34700">
    <property type="entry name" value="POTASSIUM BINDING PROTEIN KBP"/>
    <property type="match status" value="1"/>
</dbReference>
<evidence type="ECO:0000256" key="2">
    <source>
        <dbReference type="SAM" id="Phobius"/>
    </source>
</evidence>
<evidence type="ECO:0000313" key="5">
    <source>
        <dbReference type="Proteomes" id="UP000315647"/>
    </source>
</evidence>
<protein>
    <submittedName>
        <fullName evidence="4">LysM domain/BON superfamily protein</fullName>
    </submittedName>
</protein>
<keyword evidence="2" id="KW-1133">Transmembrane helix</keyword>
<evidence type="ECO:0000256" key="1">
    <source>
        <dbReference type="SAM" id="MobiDB-lite"/>
    </source>
</evidence>
<dbReference type="PANTHER" id="PTHR34700:SF4">
    <property type="entry name" value="PHAGE-LIKE ELEMENT PBSX PROTEIN XKDP"/>
    <property type="match status" value="1"/>
</dbReference>
<dbReference type="Proteomes" id="UP000315647">
    <property type="component" value="Chromosome"/>
</dbReference>
<evidence type="ECO:0000259" key="3">
    <source>
        <dbReference type="PROSITE" id="PS51782"/>
    </source>
</evidence>
<feature type="domain" description="LysM" evidence="3">
    <location>
        <begin position="480"/>
        <end position="529"/>
    </location>
</feature>
<gene>
    <name evidence="4" type="ORF">Enr10x_27730</name>
</gene>
<dbReference type="PROSITE" id="PS51782">
    <property type="entry name" value="LYSM"/>
    <property type="match status" value="2"/>
</dbReference>
<feature type="compositionally biased region" description="Polar residues" evidence="1">
    <location>
        <begin position="352"/>
        <end position="362"/>
    </location>
</feature>
<proteinExistence type="predicted"/>
<keyword evidence="2" id="KW-0472">Membrane</keyword>
<dbReference type="EMBL" id="CP037421">
    <property type="protein sequence ID" value="QDT27456.1"/>
    <property type="molecule type" value="Genomic_DNA"/>
</dbReference>
<organism evidence="4 5">
    <name type="scientific">Gimesia panareensis</name>
    <dbReference type="NCBI Taxonomy" id="2527978"/>
    <lineage>
        <taxon>Bacteria</taxon>
        <taxon>Pseudomonadati</taxon>
        <taxon>Planctomycetota</taxon>
        <taxon>Planctomycetia</taxon>
        <taxon>Planctomycetales</taxon>
        <taxon>Planctomycetaceae</taxon>
        <taxon>Gimesia</taxon>
    </lineage>
</organism>
<dbReference type="CDD" id="cd00118">
    <property type="entry name" value="LysM"/>
    <property type="match status" value="2"/>
</dbReference>
<dbReference type="AlphaFoldDB" id="A0A517Q768"/>
<feature type="compositionally biased region" description="Polar residues" evidence="1">
    <location>
        <begin position="85"/>
        <end position="98"/>
    </location>
</feature>
<dbReference type="InterPro" id="IPR052196">
    <property type="entry name" value="Bact_Kbp"/>
</dbReference>
<dbReference type="InterPro" id="IPR036779">
    <property type="entry name" value="LysM_dom_sf"/>
</dbReference>
<feature type="region of interest" description="Disordered" evidence="1">
    <location>
        <begin position="59"/>
        <end position="398"/>
    </location>
</feature>
<feature type="compositionally biased region" description="Polar residues" evidence="1">
    <location>
        <begin position="372"/>
        <end position="396"/>
    </location>
</feature>
<sequence length="642" mass="69146">MTEEKKTEETAAEEDWGVEKPKAGIAIETKVGLCLICILLSAFGLVVYQKINRPQEELAVSSPAEESGEHESTGEPDPFAEGNAATENTEQLAEQSGGFNTGGDNSGFSTPQENQNQENAFGAQETNSTGGDQFAQNGFENFDNQSTFNNQSEPAQSTEMAANQTNNGFESFDQPTSKNEFGNPAQNEFNSGTQNQSEPAAFDNAQADPFAGGDQFAQQQPNAAMQKTAQQNEFNPGAESEFSPPAAGADSGLMEQPAANGFAQAETGNPAAVQVEEDPFGAASTQPAQAMPQQAEPAVDNEFGNFDVAEGNDPAQMQNSSELPARTAKVNITEISSQSEPDPFGNAGFDQTEPQTPAGQMENTKEFGAETPTATAENFEQPQVSEFSEPQSNQSADRFGDFRAEEFSAERAESVTTVKRPAASIDSGSFEETAMTPEPAAQARGLFDGPAPAQEVSSQEQFGAFQEESFAQPTATAVGGEYVVQNGENFWTISKKLYGSGRYFQLLARINKSRVSDPRKMRPGLKLIAPARSTIEAQYQASHPTKQTTVSEFSGSNAVRKPGKPSGFFISQDGRPMYRVGSNDTLTDISQRHLGRSSRWYQIYQINRQRLQNPNKLQIGTELQLPYDASRVSLVPGNSSGR</sequence>
<dbReference type="SMART" id="SM00257">
    <property type="entry name" value="LysM"/>
    <property type="match status" value="2"/>
</dbReference>
<keyword evidence="5" id="KW-1185">Reference proteome</keyword>
<name>A0A517Q768_9PLAN</name>
<reference evidence="4 5" key="1">
    <citation type="submission" date="2019-03" db="EMBL/GenBank/DDBJ databases">
        <title>Deep-cultivation of Planctomycetes and their phenomic and genomic characterization uncovers novel biology.</title>
        <authorList>
            <person name="Wiegand S."/>
            <person name="Jogler M."/>
            <person name="Boedeker C."/>
            <person name="Pinto D."/>
            <person name="Vollmers J."/>
            <person name="Rivas-Marin E."/>
            <person name="Kohn T."/>
            <person name="Peeters S.H."/>
            <person name="Heuer A."/>
            <person name="Rast P."/>
            <person name="Oberbeckmann S."/>
            <person name="Bunk B."/>
            <person name="Jeske O."/>
            <person name="Meyerdierks A."/>
            <person name="Storesund J.E."/>
            <person name="Kallscheuer N."/>
            <person name="Luecker S."/>
            <person name="Lage O.M."/>
            <person name="Pohl T."/>
            <person name="Merkel B.J."/>
            <person name="Hornburger P."/>
            <person name="Mueller R.-W."/>
            <person name="Bruemmer F."/>
            <person name="Labrenz M."/>
            <person name="Spormann A.M."/>
            <person name="Op den Camp H."/>
            <person name="Overmann J."/>
            <person name="Amann R."/>
            <person name="Jetten M.S.M."/>
            <person name="Mascher T."/>
            <person name="Medema M.H."/>
            <person name="Devos D.P."/>
            <person name="Kaster A.-K."/>
            <person name="Ovreas L."/>
            <person name="Rohde M."/>
            <person name="Galperin M.Y."/>
            <person name="Jogler C."/>
        </authorList>
    </citation>
    <scope>NUCLEOTIDE SEQUENCE [LARGE SCALE GENOMIC DNA]</scope>
    <source>
        <strain evidence="4 5">Enr10</strain>
    </source>
</reference>
<feature type="compositionally biased region" description="Low complexity" evidence="1">
    <location>
        <begin position="282"/>
        <end position="298"/>
    </location>
</feature>
<dbReference type="RefSeq" id="WP_145449838.1">
    <property type="nucleotide sequence ID" value="NZ_CP037421.1"/>
</dbReference>
<dbReference type="Pfam" id="PF01476">
    <property type="entry name" value="LysM"/>
    <property type="match status" value="2"/>
</dbReference>